<dbReference type="InterPro" id="IPR021903">
    <property type="entry name" value="DUF3515"/>
</dbReference>
<keyword evidence="2" id="KW-1185">Reference proteome</keyword>
<dbReference type="AlphaFoldDB" id="A0A329QE02"/>
<name>A0A329QE02_9ACTN</name>
<dbReference type="Pfam" id="PF12028">
    <property type="entry name" value="DUF3515"/>
    <property type="match status" value="1"/>
</dbReference>
<proteinExistence type="predicted"/>
<reference evidence="1 2" key="1">
    <citation type="submission" date="2018-06" db="EMBL/GenBank/DDBJ databases">
        <title>Phytoactinopolyspora halophila sp. nov., a novel halophilic actinomycete isolated from a saline soil in China.</title>
        <authorList>
            <person name="Tang S.-K."/>
        </authorList>
    </citation>
    <scope>NUCLEOTIDE SEQUENCE [LARGE SCALE GENOMIC DNA]</scope>
    <source>
        <strain evidence="1 2">YIM 96934</strain>
    </source>
</reference>
<accession>A0A329QE02</accession>
<protein>
    <submittedName>
        <fullName evidence="1">DUF3515 domain-containing protein</fullName>
    </submittedName>
</protein>
<comment type="caution">
    <text evidence="1">The sequence shown here is derived from an EMBL/GenBank/DDBJ whole genome shotgun (WGS) entry which is preliminary data.</text>
</comment>
<sequence>MSRRSPLIASVAALAVSGCGFGPVDVEPFEVDPAAADTCAAVLQDLPEVVGDAVRRDVEPESLPAAAWGEPAIVLRCGVNLPAAYEPGARLLEVDGIGWFPEPGDGGMFFTSTDREVLVEVAVPDDYAPEGELLHDLAPAIASHIPERELR</sequence>
<dbReference type="Proteomes" id="UP000250462">
    <property type="component" value="Unassembled WGS sequence"/>
</dbReference>
<dbReference type="PROSITE" id="PS51257">
    <property type="entry name" value="PROKAR_LIPOPROTEIN"/>
    <property type="match status" value="1"/>
</dbReference>
<gene>
    <name evidence="1" type="ORF">DPM12_18910</name>
</gene>
<dbReference type="EMBL" id="QMIG01000026">
    <property type="protein sequence ID" value="RAW10610.1"/>
    <property type="molecule type" value="Genomic_DNA"/>
</dbReference>
<organism evidence="1 2">
    <name type="scientific">Phytoactinopolyspora halophila</name>
    <dbReference type="NCBI Taxonomy" id="1981511"/>
    <lineage>
        <taxon>Bacteria</taxon>
        <taxon>Bacillati</taxon>
        <taxon>Actinomycetota</taxon>
        <taxon>Actinomycetes</taxon>
        <taxon>Jiangellales</taxon>
        <taxon>Jiangellaceae</taxon>
        <taxon>Phytoactinopolyspora</taxon>
    </lineage>
</organism>
<evidence type="ECO:0000313" key="1">
    <source>
        <dbReference type="EMBL" id="RAW10610.1"/>
    </source>
</evidence>
<evidence type="ECO:0000313" key="2">
    <source>
        <dbReference type="Proteomes" id="UP000250462"/>
    </source>
</evidence>